<comment type="caution">
    <text evidence="6">The sequence shown here is derived from an EMBL/GenBank/DDBJ whole genome shotgun (WGS) entry which is preliminary data.</text>
</comment>
<gene>
    <name evidence="6" type="ORF">V5O48_011193</name>
</gene>
<keyword evidence="2 4" id="KW-0863">Zinc-finger</keyword>
<dbReference type="Gene3D" id="6.10.140.2220">
    <property type="match status" value="1"/>
</dbReference>
<evidence type="ECO:0000313" key="6">
    <source>
        <dbReference type="EMBL" id="KAL0570765.1"/>
    </source>
</evidence>
<dbReference type="Proteomes" id="UP001465976">
    <property type="component" value="Unassembled WGS sequence"/>
</dbReference>
<proteinExistence type="predicted"/>
<dbReference type="PANTHER" id="PTHR10237">
    <property type="entry name" value="DEFORMED EPIDERMAL AUTOREGULATORY FACTOR 1 HOMOLOG SUPPRESSIN"/>
    <property type="match status" value="1"/>
</dbReference>
<keyword evidence="1" id="KW-0479">Metal-binding</keyword>
<dbReference type="PROSITE" id="PS01360">
    <property type="entry name" value="ZF_MYND_1"/>
    <property type="match status" value="1"/>
</dbReference>
<organism evidence="6 7">
    <name type="scientific">Marasmius crinis-equi</name>
    <dbReference type="NCBI Taxonomy" id="585013"/>
    <lineage>
        <taxon>Eukaryota</taxon>
        <taxon>Fungi</taxon>
        <taxon>Dikarya</taxon>
        <taxon>Basidiomycota</taxon>
        <taxon>Agaricomycotina</taxon>
        <taxon>Agaricomycetes</taxon>
        <taxon>Agaricomycetidae</taxon>
        <taxon>Agaricales</taxon>
        <taxon>Marasmiineae</taxon>
        <taxon>Marasmiaceae</taxon>
        <taxon>Marasmius</taxon>
    </lineage>
</organism>
<evidence type="ECO:0000259" key="5">
    <source>
        <dbReference type="PROSITE" id="PS50865"/>
    </source>
</evidence>
<evidence type="ECO:0000256" key="3">
    <source>
        <dbReference type="ARBA" id="ARBA00022833"/>
    </source>
</evidence>
<dbReference type="Pfam" id="PF01753">
    <property type="entry name" value="zf-MYND"/>
    <property type="match status" value="1"/>
</dbReference>
<feature type="domain" description="MYND-type" evidence="5">
    <location>
        <begin position="366"/>
        <end position="402"/>
    </location>
</feature>
<evidence type="ECO:0000256" key="4">
    <source>
        <dbReference type="PROSITE-ProRule" id="PRU00134"/>
    </source>
</evidence>
<evidence type="ECO:0000256" key="2">
    <source>
        <dbReference type="ARBA" id="ARBA00022771"/>
    </source>
</evidence>
<dbReference type="PANTHER" id="PTHR10237:SF14">
    <property type="entry name" value="MYND-TYPE DOMAIN-CONTAINING PROTEIN"/>
    <property type="match status" value="1"/>
</dbReference>
<dbReference type="InterPro" id="IPR024119">
    <property type="entry name" value="TF_DEAF-1"/>
</dbReference>
<evidence type="ECO:0000256" key="1">
    <source>
        <dbReference type="ARBA" id="ARBA00022723"/>
    </source>
</evidence>
<dbReference type="InterPro" id="IPR002893">
    <property type="entry name" value="Znf_MYND"/>
</dbReference>
<name>A0ABR3F686_9AGAR</name>
<evidence type="ECO:0000313" key="7">
    <source>
        <dbReference type="Proteomes" id="UP001465976"/>
    </source>
</evidence>
<reference evidence="6 7" key="1">
    <citation type="submission" date="2024-02" db="EMBL/GenBank/DDBJ databases">
        <title>A draft genome for the cacao thread blight pathogen Marasmius crinis-equi.</title>
        <authorList>
            <person name="Cohen S.P."/>
            <person name="Baruah I.K."/>
            <person name="Amoako-Attah I."/>
            <person name="Bukari Y."/>
            <person name="Meinhardt L.W."/>
            <person name="Bailey B.A."/>
        </authorList>
    </citation>
    <scope>NUCLEOTIDE SEQUENCE [LARGE SCALE GENOMIC DNA]</scope>
    <source>
        <strain evidence="6 7">GH-76</strain>
    </source>
</reference>
<sequence>MNEDNLVVINGFVFCATHGSELCNKCYLDHRIRNNMRMKKQLAKAFPKASQQELEERPPLSNALAFAMDSGQKDQAGSPLFQCKLHNTTDCTICFNWTHMVIETIKKASTLGTTIPIQATREDKLGFLASMGIELPPTTRLPEEAVDKKLKSAIDAAQYLSSVLNEVPVNPASFPLWNKSDPKNKPLLTAVRRGNPAEAFAVAAAGGTNPHPLFQNAFIDVRQTLMSMGNAVDIGRKEMIMQDEGRDYAICLRVLEVRKIAEGVPMFVVTYGRGSHNQPLNATMEWISDVVSRSRGSGPGGFPQIVSTPAEQNLLLTILNANSKRLSADYAPVKRASEKTFMTSFLLPIGPLSQKDIGKLSNYSGCVVCGKKTVSKCSGCLSVEYCGPECQKVHWKEHKPMCKTLTGGTWRIVNINGQALELKIASMLSQGQPLQAWYMNNQNPIHPSTFDKDHKPFTTKGPNDTSIAPNIHGDKPFLIKIQCPAHPQLRKIGGSMLIYDRQRSFQAHLSLVDDQDAYDEAMRQPEMGTKLKIYRWAKRVGENQLSVWVFGLWTLLYFEL</sequence>
<keyword evidence="3" id="KW-0862">Zinc</keyword>
<dbReference type="SUPFAM" id="SSF144232">
    <property type="entry name" value="HIT/MYND zinc finger-like"/>
    <property type="match status" value="1"/>
</dbReference>
<dbReference type="PROSITE" id="PS50865">
    <property type="entry name" value="ZF_MYND_2"/>
    <property type="match status" value="1"/>
</dbReference>
<accession>A0ABR3F686</accession>
<keyword evidence="7" id="KW-1185">Reference proteome</keyword>
<protein>
    <recommendedName>
        <fullName evidence="5">MYND-type domain-containing protein</fullName>
    </recommendedName>
</protein>
<dbReference type="EMBL" id="JBAHYK010000878">
    <property type="protein sequence ID" value="KAL0570765.1"/>
    <property type="molecule type" value="Genomic_DNA"/>
</dbReference>